<dbReference type="Pfam" id="PF16022">
    <property type="entry name" value="DUF4783"/>
    <property type="match status" value="1"/>
</dbReference>
<evidence type="ECO:0008006" key="4">
    <source>
        <dbReference type="Google" id="ProtNLM"/>
    </source>
</evidence>
<reference evidence="3" key="2">
    <citation type="journal article" date="2020" name="Antonie Van Leeuwenhoek">
        <title>Labilibaculum antarcticum sp. nov., a novel facultative anaerobic, psychrotorelant bacterium isolated from marine sediment of Antarctica.</title>
        <authorList>
            <person name="Watanabe M."/>
            <person name="Kojima H."/>
            <person name="Fukui M."/>
        </authorList>
    </citation>
    <scope>NUCLEOTIDE SEQUENCE [LARGE SCALE GENOMIC DNA]</scope>
    <source>
        <strain evidence="3">SPP2</strain>
    </source>
</reference>
<dbReference type="EMBL" id="AP018042">
    <property type="protein sequence ID" value="BAX80428.1"/>
    <property type="molecule type" value="Genomic_DNA"/>
</dbReference>
<evidence type="ECO:0000313" key="2">
    <source>
        <dbReference type="EMBL" id="BAX80428.1"/>
    </source>
</evidence>
<name>A0A1Y1CJ64_9BACT</name>
<reference evidence="2 3" key="1">
    <citation type="journal article" date="2018" name="Mar. Genomics">
        <title>Complete genome sequence of Marinifilaceae bacterium strain SPP2, isolated from the Antarctic marine sediment.</title>
        <authorList>
            <person name="Watanabe M."/>
            <person name="Kojima H."/>
            <person name="Fukui M."/>
        </authorList>
    </citation>
    <scope>NUCLEOTIDE SEQUENCE [LARGE SCALE GENOMIC DNA]</scope>
    <source>
        <strain evidence="2 3">SPP2</strain>
    </source>
</reference>
<keyword evidence="3" id="KW-1185">Reference proteome</keyword>
<dbReference type="Gene3D" id="3.10.450.50">
    <property type="match status" value="1"/>
</dbReference>
<keyword evidence="1" id="KW-1133">Transmembrane helix</keyword>
<dbReference type="InterPro" id="IPR031977">
    <property type="entry name" value="DUF4783"/>
</dbReference>
<evidence type="ECO:0000313" key="3">
    <source>
        <dbReference type="Proteomes" id="UP000218267"/>
    </source>
</evidence>
<dbReference type="Proteomes" id="UP000218267">
    <property type="component" value="Chromosome"/>
</dbReference>
<dbReference type="KEGG" id="mbas:ALGA_2085"/>
<gene>
    <name evidence="2" type="ORF">ALGA_2085</name>
</gene>
<sequence>MYFSHSICVKVYDIKLKIIHMRFIKYIFAGMFFLLVCSSSAISQNQDDLPRELITAFKQGNSISLSNFFGERIQLTIQDKEAIYSKSQATQIMAKFFREFPPTGFSKKHVGGKPDARYVIGSLTTTKGSFRVNLYLKNDTGKFVVHQLRIEKN</sequence>
<protein>
    <recommendedName>
        <fullName evidence="4">DUF4783 domain-containing protein</fullName>
    </recommendedName>
</protein>
<feature type="transmembrane region" description="Helical" evidence="1">
    <location>
        <begin position="23"/>
        <end position="42"/>
    </location>
</feature>
<proteinExistence type="predicted"/>
<dbReference type="OrthoDB" id="1524766at2"/>
<evidence type="ECO:0000256" key="1">
    <source>
        <dbReference type="SAM" id="Phobius"/>
    </source>
</evidence>
<organism evidence="2 3">
    <name type="scientific">Labilibaculum antarcticum</name>
    <dbReference type="NCBI Taxonomy" id="1717717"/>
    <lineage>
        <taxon>Bacteria</taxon>
        <taxon>Pseudomonadati</taxon>
        <taxon>Bacteroidota</taxon>
        <taxon>Bacteroidia</taxon>
        <taxon>Marinilabiliales</taxon>
        <taxon>Marinifilaceae</taxon>
        <taxon>Labilibaculum</taxon>
    </lineage>
</organism>
<dbReference type="AlphaFoldDB" id="A0A1Y1CJ64"/>
<keyword evidence="1" id="KW-0472">Membrane</keyword>
<keyword evidence="1" id="KW-0812">Transmembrane</keyword>
<accession>A0A1Y1CJ64</accession>